<dbReference type="STRING" id="913774.A0A0C3DJT5"/>
<feature type="region of interest" description="Disordered" evidence="1">
    <location>
        <begin position="230"/>
        <end position="529"/>
    </location>
</feature>
<protein>
    <recommendedName>
        <fullName evidence="4">RRM domain-containing protein</fullName>
    </recommendedName>
</protein>
<reference evidence="2 3" key="1">
    <citation type="submission" date="2014-04" db="EMBL/GenBank/DDBJ databases">
        <authorList>
            <consortium name="DOE Joint Genome Institute"/>
            <person name="Kuo A."/>
            <person name="Martino E."/>
            <person name="Perotto S."/>
            <person name="Kohler A."/>
            <person name="Nagy L.G."/>
            <person name="Floudas D."/>
            <person name="Copeland A."/>
            <person name="Barry K.W."/>
            <person name="Cichocki N."/>
            <person name="Veneault-Fourrey C."/>
            <person name="LaButti K."/>
            <person name="Lindquist E.A."/>
            <person name="Lipzen A."/>
            <person name="Lundell T."/>
            <person name="Morin E."/>
            <person name="Murat C."/>
            <person name="Sun H."/>
            <person name="Tunlid A."/>
            <person name="Henrissat B."/>
            <person name="Grigoriev I.V."/>
            <person name="Hibbett D.S."/>
            <person name="Martin F."/>
            <person name="Nordberg H.P."/>
            <person name="Cantor M.N."/>
            <person name="Hua S.X."/>
        </authorList>
    </citation>
    <scope>NUCLEOTIDE SEQUENCE [LARGE SCALE GENOMIC DNA]</scope>
    <source>
        <strain evidence="2 3">Zn</strain>
    </source>
</reference>
<organism evidence="2 3">
    <name type="scientific">Oidiodendron maius (strain Zn)</name>
    <dbReference type="NCBI Taxonomy" id="913774"/>
    <lineage>
        <taxon>Eukaryota</taxon>
        <taxon>Fungi</taxon>
        <taxon>Dikarya</taxon>
        <taxon>Ascomycota</taxon>
        <taxon>Pezizomycotina</taxon>
        <taxon>Leotiomycetes</taxon>
        <taxon>Leotiomycetes incertae sedis</taxon>
        <taxon>Myxotrichaceae</taxon>
        <taxon>Oidiodendron</taxon>
    </lineage>
</organism>
<dbReference type="OrthoDB" id="3595585at2759"/>
<gene>
    <name evidence="2" type="ORF">OIDMADRAFT_83992</name>
</gene>
<accession>A0A0C3DJT5</accession>
<feature type="compositionally biased region" description="Basic and acidic residues" evidence="1">
    <location>
        <begin position="233"/>
        <end position="242"/>
    </location>
</feature>
<feature type="region of interest" description="Disordered" evidence="1">
    <location>
        <begin position="71"/>
        <end position="105"/>
    </location>
</feature>
<sequence length="529" mass="58696">EYTRLHITPLTPALLPTFLSPSILTIARNISYHSVETFPERAYGFVELPKMEASKLQKKLNGSILKGTKIRIETARPQKVPASNEPEPEKPKKERGKKRKRDETIPAIEIGERSVKRGWTVPTSKVDKKSDKKDKKAKSKYTNDKECLFKTVVPPNKLDLKEGKRRKRKNTREEVVHEFEKTTKHASFLRVSKVDSSSKTASEFIEGRGWVGEDGNLIEEVSIKRKMAATKENIQHEDRSSDGLEDYEPAATDTKSRENDAASPSDDESSEISSSEADSSVEHTNKDEQDTSTLSSDPSGDESESSSDSSDSEPELADGSSTQDAETSSQSVSNGSRKPNSRPASSSGLTITIPPPANLATPAAKSKSVHPLEALYKRPVSTPSSKAQSGSSKPGVPLFSFFGADQDEAESHDPVPFTPFTQREFEFRGQRSAAPTPDTAHPNKRFMWPVDKDNDEEEEGDEDGGTPSAKDKGKGISTGTKEGEEDGKEPESDFQKWFYEHRGETNRAWKKRRKAVAKEARQRENRKRA</sequence>
<keyword evidence="3" id="KW-1185">Reference proteome</keyword>
<evidence type="ECO:0000313" key="3">
    <source>
        <dbReference type="Proteomes" id="UP000054321"/>
    </source>
</evidence>
<feature type="compositionally biased region" description="Basic and acidic residues" evidence="1">
    <location>
        <begin position="125"/>
        <end position="134"/>
    </location>
</feature>
<evidence type="ECO:0000313" key="2">
    <source>
        <dbReference type="EMBL" id="KIN02228.1"/>
    </source>
</evidence>
<feature type="compositionally biased region" description="Polar residues" evidence="1">
    <location>
        <begin position="381"/>
        <end position="392"/>
    </location>
</feature>
<feature type="non-terminal residue" evidence="2">
    <location>
        <position position="529"/>
    </location>
</feature>
<feature type="compositionally biased region" description="Basic and acidic residues" evidence="1">
    <location>
        <begin position="489"/>
        <end position="507"/>
    </location>
</feature>
<feature type="compositionally biased region" description="Acidic residues" evidence="1">
    <location>
        <begin position="299"/>
        <end position="316"/>
    </location>
</feature>
<evidence type="ECO:0000256" key="1">
    <source>
        <dbReference type="SAM" id="MobiDB-lite"/>
    </source>
</evidence>
<feature type="region of interest" description="Disordered" evidence="1">
    <location>
        <begin position="158"/>
        <end position="179"/>
    </location>
</feature>
<dbReference type="InParanoid" id="A0A0C3DJT5"/>
<dbReference type="Proteomes" id="UP000054321">
    <property type="component" value="Unassembled WGS sequence"/>
</dbReference>
<feature type="region of interest" description="Disordered" evidence="1">
    <location>
        <begin position="120"/>
        <end position="145"/>
    </location>
</feature>
<feature type="non-terminal residue" evidence="2">
    <location>
        <position position="1"/>
    </location>
</feature>
<proteinExistence type="predicted"/>
<feature type="compositionally biased region" description="Polar residues" evidence="1">
    <location>
        <begin position="319"/>
        <end position="350"/>
    </location>
</feature>
<dbReference type="AlphaFoldDB" id="A0A0C3DJT5"/>
<name>A0A0C3DJT5_OIDMZ</name>
<feature type="compositionally biased region" description="Acidic residues" evidence="1">
    <location>
        <begin position="453"/>
        <end position="464"/>
    </location>
</feature>
<reference evidence="3" key="2">
    <citation type="submission" date="2015-01" db="EMBL/GenBank/DDBJ databases">
        <title>Evolutionary Origins and Diversification of the Mycorrhizal Mutualists.</title>
        <authorList>
            <consortium name="DOE Joint Genome Institute"/>
            <consortium name="Mycorrhizal Genomics Consortium"/>
            <person name="Kohler A."/>
            <person name="Kuo A."/>
            <person name="Nagy L.G."/>
            <person name="Floudas D."/>
            <person name="Copeland A."/>
            <person name="Barry K.W."/>
            <person name="Cichocki N."/>
            <person name="Veneault-Fourrey C."/>
            <person name="LaButti K."/>
            <person name="Lindquist E.A."/>
            <person name="Lipzen A."/>
            <person name="Lundell T."/>
            <person name="Morin E."/>
            <person name="Murat C."/>
            <person name="Riley R."/>
            <person name="Ohm R."/>
            <person name="Sun H."/>
            <person name="Tunlid A."/>
            <person name="Henrissat B."/>
            <person name="Grigoriev I.V."/>
            <person name="Hibbett D.S."/>
            <person name="Martin F."/>
        </authorList>
    </citation>
    <scope>NUCLEOTIDE SEQUENCE [LARGE SCALE GENOMIC DNA]</scope>
    <source>
        <strain evidence="3">Zn</strain>
    </source>
</reference>
<evidence type="ECO:0008006" key="4">
    <source>
        <dbReference type="Google" id="ProtNLM"/>
    </source>
</evidence>
<dbReference type="EMBL" id="KN832875">
    <property type="protein sequence ID" value="KIN02228.1"/>
    <property type="molecule type" value="Genomic_DNA"/>
</dbReference>
<feature type="compositionally biased region" description="Basic and acidic residues" evidence="1">
    <location>
        <begin position="280"/>
        <end position="289"/>
    </location>
</feature>
<dbReference type="HOGENOM" id="CLU_024590_0_0_1"/>